<accession>A0A939G0S9</accession>
<dbReference type="EMBL" id="JAFMYU010000002">
    <property type="protein sequence ID" value="MBO0929854.1"/>
    <property type="molecule type" value="Genomic_DNA"/>
</dbReference>
<dbReference type="InterPro" id="IPR046167">
    <property type="entry name" value="DUF6169"/>
</dbReference>
<sequence length="166" mass="18887">MEQNSYRFTYIGGYSNVYAFTTSQLVDYEVRFAPSDYLFEHVSELGIATFEMIVVMTGTAEHTKTPADSTIAPTIAAIFTHFFDTHEKVIVYVCDTSDNRQRARACKFTAWFYRGLLNSNLPLAKVDRQMIADDGEQILLSMFIHLQHPNRLSAIDAFMSMGSDEK</sequence>
<gene>
    <name evidence="1" type="ORF">J2I48_02565</name>
</gene>
<dbReference type="Pfam" id="PF19666">
    <property type="entry name" value="DUF6169"/>
    <property type="match status" value="1"/>
</dbReference>
<proteinExistence type="predicted"/>
<keyword evidence="2" id="KW-1185">Reference proteome</keyword>
<protein>
    <submittedName>
        <fullName evidence="1">Uncharacterized protein</fullName>
    </submittedName>
</protein>
<dbReference type="Proteomes" id="UP000664795">
    <property type="component" value="Unassembled WGS sequence"/>
</dbReference>
<reference evidence="1 2" key="1">
    <citation type="submission" date="2021-03" db="EMBL/GenBank/DDBJ databases">
        <title>Fibrella sp. HMF5036 genome sequencing and assembly.</title>
        <authorList>
            <person name="Kang H."/>
            <person name="Kim H."/>
            <person name="Bae S."/>
            <person name="Joh K."/>
        </authorList>
    </citation>
    <scope>NUCLEOTIDE SEQUENCE [LARGE SCALE GENOMIC DNA]</scope>
    <source>
        <strain evidence="1 2">HMF5036</strain>
    </source>
</reference>
<name>A0A939G0S9_9BACT</name>
<comment type="caution">
    <text evidence="1">The sequence shown here is derived from an EMBL/GenBank/DDBJ whole genome shotgun (WGS) entry which is preliminary data.</text>
</comment>
<dbReference type="AlphaFoldDB" id="A0A939G0S9"/>
<evidence type="ECO:0000313" key="1">
    <source>
        <dbReference type="EMBL" id="MBO0929854.1"/>
    </source>
</evidence>
<organism evidence="1 2">
    <name type="scientific">Fibrella aquatilis</name>
    <dbReference type="NCBI Taxonomy" id="2817059"/>
    <lineage>
        <taxon>Bacteria</taxon>
        <taxon>Pseudomonadati</taxon>
        <taxon>Bacteroidota</taxon>
        <taxon>Cytophagia</taxon>
        <taxon>Cytophagales</taxon>
        <taxon>Spirosomataceae</taxon>
        <taxon>Fibrella</taxon>
    </lineage>
</organism>
<evidence type="ECO:0000313" key="2">
    <source>
        <dbReference type="Proteomes" id="UP000664795"/>
    </source>
</evidence>
<dbReference type="RefSeq" id="WP_207333826.1">
    <property type="nucleotide sequence ID" value="NZ_JAFMYU010000002.1"/>
</dbReference>